<dbReference type="InterPro" id="IPR012347">
    <property type="entry name" value="Ferritin-like"/>
</dbReference>
<gene>
    <name evidence="5" type="ORF">GK091_17565</name>
</gene>
<dbReference type="CDD" id="cd01043">
    <property type="entry name" value="DPS"/>
    <property type="match status" value="1"/>
</dbReference>
<evidence type="ECO:0000256" key="3">
    <source>
        <dbReference type="SAM" id="MobiDB-lite"/>
    </source>
</evidence>
<dbReference type="EMBL" id="JAAGNZ010000002">
    <property type="protein sequence ID" value="NEU68700.1"/>
    <property type="molecule type" value="Genomic_DNA"/>
</dbReference>
<dbReference type="PIRSF" id="PIRSF005900">
    <property type="entry name" value="Dps"/>
    <property type="match status" value="1"/>
</dbReference>
<comment type="caution">
    <text evidence="5">The sequence shown here is derived from an EMBL/GenBank/DDBJ whole genome shotgun (WGS) entry which is preliminary data.</text>
</comment>
<dbReference type="InterPro" id="IPR008331">
    <property type="entry name" value="Ferritin_DPS_dom"/>
</dbReference>
<evidence type="ECO:0000313" key="5">
    <source>
        <dbReference type="EMBL" id="NEU68700.1"/>
    </source>
</evidence>
<reference evidence="5 6" key="1">
    <citation type="submission" date="2020-02" db="EMBL/GenBank/DDBJ databases">
        <title>Draft genome sequence of two Spirosoma agri KCTC 52727 and Spirosoma terrae KCTC 52035.</title>
        <authorList>
            <person name="Rojas J."/>
            <person name="Ambika Manirajan B."/>
            <person name="Ratering S."/>
            <person name="Suarez C."/>
            <person name="Schnell S."/>
        </authorList>
    </citation>
    <scope>NUCLEOTIDE SEQUENCE [LARGE SCALE GENOMIC DNA]</scope>
    <source>
        <strain evidence="5 6">KCTC 52727</strain>
    </source>
</reference>
<dbReference type="Proteomes" id="UP000477386">
    <property type="component" value="Unassembled WGS sequence"/>
</dbReference>
<organism evidence="5 6">
    <name type="scientific">Spirosoma agri</name>
    <dbReference type="NCBI Taxonomy" id="1987381"/>
    <lineage>
        <taxon>Bacteria</taxon>
        <taxon>Pseudomonadati</taxon>
        <taxon>Bacteroidota</taxon>
        <taxon>Cytophagia</taxon>
        <taxon>Cytophagales</taxon>
        <taxon>Cytophagaceae</taxon>
        <taxon>Spirosoma</taxon>
    </lineage>
</organism>
<dbReference type="PANTHER" id="PTHR42932">
    <property type="entry name" value="GENERAL STRESS PROTEIN 20U"/>
    <property type="match status" value="1"/>
</dbReference>
<dbReference type="Pfam" id="PF00210">
    <property type="entry name" value="Ferritin"/>
    <property type="match status" value="1"/>
</dbReference>
<sequence length="168" mass="19604">MNAINQNEVLDTPSDLKEKGREKVAESVNRLVADSFALYIKTKNYHWHMSGRHFRDYHLLLDEQAEQIFATIDPLAERVRKLGANTIRSVAHIAQLQRVKDNDEDFVAPKDMLLDLVEENKKMAKNMRDTHQICDDAEDVATASLLENYIDETERRVWFLFETTRELN</sequence>
<evidence type="ECO:0000256" key="1">
    <source>
        <dbReference type="ARBA" id="ARBA00009497"/>
    </source>
</evidence>
<dbReference type="Gene3D" id="1.20.1260.10">
    <property type="match status" value="1"/>
</dbReference>
<feature type="region of interest" description="Disordered" evidence="3">
    <location>
        <begin position="1"/>
        <end position="21"/>
    </location>
</feature>
<evidence type="ECO:0000256" key="2">
    <source>
        <dbReference type="RuleBase" id="RU003875"/>
    </source>
</evidence>
<dbReference type="AlphaFoldDB" id="A0A6M0IK71"/>
<dbReference type="PRINTS" id="PR01346">
    <property type="entry name" value="HELNAPAPROT"/>
</dbReference>
<feature type="domain" description="Ferritin/DPS" evidence="4">
    <location>
        <begin position="28"/>
        <end position="163"/>
    </location>
</feature>
<dbReference type="SUPFAM" id="SSF47240">
    <property type="entry name" value="Ferritin-like"/>
    <property type="match status" value="1"/>
</dbReference>
<keyword evidence="6" id="KW-1185">Reference proteome</keyword>
<dbReference type="PANTHER" id="PTHR42932:SF3">
    <property type="entry name" value="DNA PROTECTION DURING STARVATION PROTEIN"/>
    <property type="match status" value="1"/>
</dbReference>
<dbReference type="GO" id="GO:0008199">
    <property type="term" value="F:ferric iron binding"/>
    <property type="evidence" value="ECO:0007669"/>
    <property type="project" value="InterPro"/>
</dbReference>
<dbReference type="RefSeq" id="WP_164041201.1">
    <property type="nucleotide sequence ID" value="NZ_JAAGNZ010000002.1"/>
</dbReference>
<proteinExistence type="inferred from homology"/>
<dbReference type="InterPro" id="IPR009078">
    <property type="entry name" value="Ferritin-like_SF"/>
</dbReference>
<protein>
    <submittedName>
        <fullName evidence="5">DNA starvation/stationary phase protection protein</fullName>
    </submittedName>
</protein>
<evidence type="ECO:0000259" key="4">
    <source>
        <dbReference type="Pfam" id="PF00210"/>
    </source>
</evidence>
<name>A0A6M0IK71_9BACT</name>
<dbReference type="InterPro" id="IPR002177">
    <property type="entry name" value="DPS_DNA-bd"/>
</dbReference>
<evidence type="ECO:0000313" key="6">
    <source>
        <dbReference type="Proteomes" id="UP000477386"/>
    </source>
</evidence>
<comment type="similarity">
    <text evidence="1 2">Belongs to the Dps family.</text>
</comment>
<accession>A0A6M0IK71</accession>